<organism evidence="2 3">
    <name type="scientific">Phycomyces blakesleeanus (strain ATCC 8743b / DSM 1359 / FGSC 10004 / NBRC 33097 / NRRL 1555)</name>
    <dbReference type="NCBI Taxonomy" id="763407"/>
    <lineage>
        <taxon>Eukaryota</taxon>
        <taxon>Fungi</taxon>
        <taxon>Fungi incertae sedis</taxon>
        <taxon>Mucoromycota</taxon>
        <taxon>Mucoromycotina</taxon>
        <taxon>Mucoromycetes</taxon>
        <taxon>Mucorales</taxon>
        <taxon>Phycomycetaceae</taxon>
        <taxon>Phycomyces</taxon>
    </lineage>
</organism>
<evidence type="ECO:0000256" key="1">
    <source>
        <dbReference type="SAM" id="MobiDB-lite"/>
    </source>
</evidence>
<protein>
    <submittedName>
        <fullName evidence="2">Uncharacterized protein</fullName>
    </submittedName>
</protein>
<evidence type="ECO:0000313" key="2">
    <source>
        <dbReference type="EMBL" id="OAD71425.1"/>
    </source>
</evidence>
<dbReference type="SUPFAM" id="SSF48695">
    <property type="entry name" value="Multiheme cytochromes"/>
    <property type="match status" value="1"/>
</dbReference>
<gene>
    <name evidence="2" type="ORF">PHYBLDRAFT_187794</name>
</gene>
<proteinExistence type="predicted"/>
<feature type="region of interest" description="Disordered" evidence="1">
    <location>
        <begin position="96"/>
        <end position="136"/>
    </location>
</feature>
<dbReference type="OrthoDB" id="2290849at2759"/>
<accession>A0A162WXT6</accession>
<dbReference type="InterPro" id="IPR036280">
    <property type="entry name" value="Multihaem_cyt_sf"/>
</dbReference>
<dbReference type="GeneID" id="29000331"/>
<reference evidence="3" key="1">
    <citation type="submission" date="2015-06" db="EMBL/GenBank/DDBJ databases">
        <title>Expansion of signal transduction pathways in fungi by whole-genome duplication.</title>
        <authorList>
            <consortium name="DOE Joint Genome Institute"/>
            <person name="Corrochano L.M."/>
            <person name="Kuo A."/>
            <person name="Marcet-Houben M."/>
            <person name="Polaino S."/>
            <person name="Salamov A."/>
            <person name="Villalobos J.M."/>
            <person name="Alvarez M.I."/>
            <person name="Avalos J."/>
            <person name="Benito E.P."/>
            <person name="Benoit I."/>
            <person name="Burger G."/>
            <person name="Camino L.P."/>
            <person name="Canovas D."/>
            <person name="Cerda-Olmedo E."/>
            <person name="Cheng J.-F."/>
            <person name="Dominguez A."/>
            <person name="Elias M."/>
            <person name="Eslava A.P."/>
            <person name="Glaser F."/>
            <person name="Grimwood J."/>
            <person name="Gutierrez G."/>
            <person name="Heitman J."/>
            <person name="Henrissat B."/>
            <person name="Iturriaga E.A."/>
            <person name="Lang B.F."/>
            <person name="Lavin J.L."/>
            <person name="Lee S."/>
            <person name="Li W."/>
            <person name="Lindquist E."/>
            <person name="Lopez-Garcia S."/>
            <person name="Luque E.M."/>
            <person name="Marcos A.T."/>
            <person name="Martin J."/>
            <person name="McCluskey K."/>
            <person name="Medina H.R."/>
            <person name="Miralles-Duran A."/>
            <person name="Miyazaki A."/>
            <person name="Munoz-Torres E."/>
            <person name="Oguiza J.A."/>
            <person name="Ohm R."/>
            <person name="Olmedo M."/>
            <person name="Orejas M."/>
            <person name="Ortiz-Castellanos L."/>
            <person name="Pisabarro A.G."/>
            <person name="Rodriguez-Romero J."/>
            <person name="Ruiz-Herrera J."/>
            <person name="Ruiz-Vazquez R."/>
            <person name="Sanz C."/>
            <person name="Schackwitz W."/>
            <person name="Schmutz J."/>
            <person name="Shahriari M."/>
            <person name="Shelest E."/>
            <person name="Silva-Franco F."/>
            <person name="Soanes D."/>
            <person name="Syed K."/>
            <person name="Tagua V.G."/>
            <person name="Talbot N.J."/>
            <person name="Thon M."/>
            <person name="De vries R.P."/>
            <person name="Wiebenga A."/>
            <person name="Yadav J.S."/>
            <person name="Braun E.L."/>
            <person name="Baker S."/>
            <person name="Garre V."/>
            <person name="Horwitz B."/>
            <person name="Torres-Martinez S."/>
            <person name="Idnurm A."/>
            <person name="Herrera-Estrella A."/>
            <person name="Gabaldon T."/>
            <person name="Grigoriev I.V."/>
        </authorList>
    </citation>
    <scope>NUCLEOTIDE SEQUENCE [LARGE SCALE GENOMIC DNA]</scope>
    <source>
        <strain evidence="3">NRRL 1555(-)</strain>
    </source>
</reference>
<feature type="region of interest" description="Disordered" evidence="1">
    <location>
        <begin position="30"/>
        <end position="60"/>
    </location>
</feature>
<keyword evidence="3" id="KW-1185">Reference proteome</keyword>
<feature type="compositionally biased region" description="Low complexity" evidence="1">
    <location>
        <begin position="97"/>
        <end position="133"/>
    </location>
</feature>
<feature type="compositionally biased region" description="Low complexity" evidence="1">
    <location>
        <begin position="50"/>
        <end position="59"/>
    </location>
</feature>
<dbReference type="EMBL" id="KV440986">
    <property type="protein sequence ID" value="OAD71425.1"/>
    <property type="molecule type" value="Genomic_DNA"/>
</dbReference>
<dbReference type="AlphaFoldDB" id="A0A162WXT6"/>
<dbReference type="RefSeq" id="XP_018289465.1">
    <property type="nucleotide sequence ID" value="XM_018439425.1"/>
</dbReference>
<sequence length="276" mass="30434">MTRPHPHSVQGQRLNKKQVCLSNDISVEPFEKSNHTSRPGNMRQAVRMRSSSTFSTSASIPRSTDNVAIDAHPLAFPYHNDTIFLPTVESGRTRFDSISTSSSMQISRTPSPALSTSSSSSAASFTSTPESSPCSKHVLTENNNITLKCEACHRDNADERVKRRDTRISSFFGRVDLFSNTRTPDTTVTDSPVTCHQCHPCNQSTIPVGSSPGYLAETAKKESRSTFNTYAPSSFSYSRTPPPSKSYMSFASFSIPESSRQLCIRFLKKLMPSKTS</sequence>
<name>A0A162WXT6_PHYB8</name>
<dbReference type="VEuPathDB" id="FungiDB:PHYBLDRAFT_187794"/>
<dbReference type="Proteomes" id="UP000077315">
    <property type="component" value="Unassembled WGS sequence"/>
</dbReference>
<evidence type="ECO:0000313" key="3">
    <source>
        <dbReference type="Proteomes" id="UP000077315"/>
    </source>
</evidence>
<dbReference type="InParanoid" id="A0A162WXT6"/>